<comment type="caution">
    <text evidence="2">The sequence shown here is derived from an EMBL/GenBank/DDBJ whole genome shotgun (WGS) entry which is preliminary data.</text>
</comment>
<dbReference type="EMBL" id="VSSQ01065703">
    <property type="protein sequence ID" value="MPN18390.1"/>
    <property type="molecule type" value="Genomic_DNA"/>
</dbReference>
<gene>
    <name evidence="2" type="ORF">SDC9_165750</name>
</gene>
<reference evidence="2" key="1">
    <citation type="submission" date="2019-08" db="EMBL/GenBank/DDBJ databases">
        <authorList>
            <person name="Kucharzyk K."/>
            <person name="Murdoch R.W."/>
            <person name="Higgins S."/>
            <person name="Loffler F."/>
        </authorList>
    </citation>
    <scope>NUCLEOTIDE SEQUENCE</scope>
</reference>
<sequence length="101" mass="11235">MNQQDNAQDNTNDNQMATGESALEVQRFPEHFKARVAGKVQHRVGDGPLEDMPVGTDVQVDTAIASYVLSWVDAENHPLLITLAKREFEHYVDSGDIEIAK</sequence>
<feature type="compositionally biased region" description="Low complexity" evidence="1">
    <location>
        <begin position="1"/>
        <end position="15"/>
    </location>
</feature>
<protein>
    <submittedName>
        <fullName evidence="2">Uncharacterized protein</fullName>
    </submittedName>
</protein>
<name>A0A645FXL7_9ZZZZ</name>
<accession>A0A645FXL7</accession>
<dbReference type="AlphaFoldDB" id="A0A645FXL7"/>
<feature type="region of interest" description="Disordered" evidence="1">
    <location>
        <begin position="1"/>
        <end position="24"/>
    </location>
</feature>
<organism evidence="2">
    <name type="scientific">bioreactor metagenome</name>
    <dbReference type="NCBI Taxonomy" id="1076179"/>
    <lineage>
        <taxon>unclassified sequences</taxon>
        <taxon>metagenomes</taxon>
        <taxon>ecological metagenomes</taxon>
    </lineage>
</organism>
<evidence type="ECO:0000313" key="2">
    <source>
        <dbReference type="EMBL" id="MPN18390.1"/>
    </source>
</evidence>
<proteinExistence type="predicted"/>
<evidence type="ECO:0000256" key="1">
    <source>
        <dbReference type="SAM" id="MobiDB-lite"/>
    </source>
</evidence>